<gene>
    <name evidence="1" type="ORF">ACI1P1_12675</name>
</gene>
<evidence type="ECO:0000313" key="2">
    <source>
        <dbReference type="Proteomes" id="UP001631969"/>
    </source>
</evidence>
<reference evidence="1" key="1">
    <citation type="submission" date="2024-12" db="EMBL/GenBank/DDBJ databases">
        <authorList>
            <person name="Wu N."/>
        </authorList>
    </citation>
    <scope>NUCLEOTIDE SEQUENCE</scope>
    <source>
        <strain evidence="1">P15</strain>
    </source>
</reference>
<dbReference type="EMBL" id="JBJURJ010000007">
    <property type="protein sequence ID" value="MFM9329142.1"/>
    <property type="molecule type" value="Genomic_DNA"/>
</dbReference>
<comment type="caution">
    <text evidence="1">The sequence shown here is derived from an EMBL/GenBank/DDBJ whole genome shotgun (WGS) entry which is preliminary data.</text>
</comment>
<organism evidence="1 2">
    <name type="scientific">Paenibacillus mesotrionivorans</name>
    <dbReference type="NCBI Taxonomy" id="3160968"/>
    <lineage>
        <taxon>Bacteria</taxon>
        <taxon>Bacillati</taxon>
        <taxon>Bacillota</taxon>
        <taxon>Bacilli</taxon>
        <taxon>Bacillales</taxon>
        <taxon>Paenibacillaceae</taxon>
        <taxon>Paenibacillus</taxon>
    </lineage>
</organism>
<dbReference type="Proteomes" id="UP001631969">
    <property type="component" value="Unassembled WGS sequence"/>
</dbReference>
<sequence>MLKVRQVVVVMLACFLLVGGMPLSWGGGEASADTPPVTGAAAPASISAYVQPSKYAASTNYRVKANGVEIPVVKAFSDYDYAHFSASEGPITYEVTILNTDKVHEYSISPKKLGITADSVVGTKLTFTTQKDEYLIVMMNNRATRLVIAADPAETDAPSASGTGIFHVGQAPYNIAPNGGKTGVTERTAALQQAIDDAGAFGTTQGNGAQGIVYVPAGEYYVGNLVLKSNTALYLQPGAALIGTGKTADYTEHWFKDSMGRPATWWISTAFDSENIKIYGRGTIDGNGQALHDDKTTNNKGMINNLVVPIATSHFKMDGVIIRESAAWAVMPVRSNDLEFTNLKMFNSLGMGENDGIDIVESQNAVIRNSIGIALDDPYSTKAWKEDTDIASGRVPWPGSPEPVRNVLFEDAIAWTKCYGFKIGQGVMQDQSDIIFRDEVVYRAAVGFAIHHKYGTGRVDHVLFENMDVEDISGKNDDNSAWMTMFTVDSGGNGVGPVNDVTIRNITVRDAGESFSKIKGLEGAEYTGLTFENVYMPGKATPAQTLAEMNFVDKEYYSGVTIRPVQGQEPRIKSNMALKQPAVISSNDSTAETAHYAVDGLLSTRSGTKREVDPGWLYVDLGETKRINEVRIIWEAAYAKSYNIQVSEDTEHWTDVYSTTAGKGGTEKIAFSETDARYVRMYGTERATKYGYSMWEFEVYGPEVLPEGITLERKTVSLLPGDTTVMAATVVPLEATNRKVLWSSSNANAALVDDNGLITAKAPGTAVITAKTLNGEWRAAATVTVQKIGAPQLLAATAGDQSVLLSWKPVEGAAGYQIFAAEVPGSYEAPLETVAGSVYSHTVRGLTNGTPYSFVVKANHPGGDSGASNELTATPMEPLPGAPVLNAAVPGDSQAELSWEPAEGAAGYAVYARLAKGAYGLPLATVSGSVYSYTAAGLINGETYTFRVDALNGMGYATASNEVSAMPVAVVPAAPVLGLTQAGDGYAALGWKPVEGADQYQVFMRTDEQKYGAAPSATVNSSVYSHTANQLNNGTLYYFVVKAVNTGGASPASNEVQAKPKTVPGAPLNVTATASDGLAVVSFTAPADGGSPITGYEVLSSPGEKMVAAQGSPVTVTGLVNGQTYTFTVRAVNSEGTGAASEASNAVTPAAAASGDGDTGGSDPEPSSPSGSGGGGNTGGTTKETGLGSAVTSQENGQTVTVIKLDPQKLAARLEQADEGAVISIPVDTASDRVVGELTGAMFGELIEKKAVIELQSEQASYLLPAGQINLPEIARRLGGGADLQTVGIQIEMGKPSAEAVQHVERTAAQDQLELVGEPVHFTVKALFQGKEMELATFAAYVEKMIALPEGTDRVGNITGVALGADGSFHPVPTKIIRKENRYYASLNSLSNSTYAVVRHPVAFDDVAGHWAQETVNNLGSRLIVNGTDNGLYNPDREMTRAEFAAVLVRGLGLMPEAGASAYTDVAQAEWHNSAIRTAAAYGLVDGFGDGSFRPEERITREQAMVIIARAMEVTGLETDQPGDASSLLERFGDKEQISDWAADSLVSILQSGIAGGRTGQLLEPQAYVTRAEVAVMIERLLRESGLI</sequence>
<proteinExistence type="predicted"/>
<evidence type="ECO:0000313" key="1">
    <source>
        <dbReference type="EMBL" id="MFM9329142.1"/>
    </source>
</evidence>
<keyword evidence="2" id="KW-1185">Reference proteome</keyword>
<accession>A0ACC7P4A8</accession>
<name>A0ACC7P4A8_9BACL</name>
<protein>
    <submittedName>
        <fullName evidence="1">Fibronectin type III domain-containing protein</fullName>
    </submittedName>
</protein>